<evidence type="ECO:0000313" key="1">
    <source>
        <dbReference type="EMBL" id="KAJ1120898.1"/>
    </source>
</evidence>
<name>A0AAV7P5C5_PLEWA</name>
<organism evidence="1 2">
    <name type="scientific">Pleurodeles waltl</name>
    <name type="common">Iberian ribbed newt</name>
    <dbReference type="NCBI Taxonomy" id="8319"/>
    <lineage>
        <taxon>Eukaryota</taxon>
        <taxon>Metazoa</taxon>
        <taxon>Chordata</taxon>
        <taxon>Craniata</taxon>
        <taxon>Vertebrata</taxon>
        <taxon>Euteleostomi</taxon>
        <taxon>Amphibia</taxon>
        <taxon>Batrachia</taxon>
        <taxon>Caudata</taxon>
        <taxon>Salamandroidea</taxon>
        <taxon>Salamandridae</taxon>
        <taxon>Pleurodelinae</taxon>
        <taxon>Pleurodeles</taxon>
    </lineage>
</organism>
<comment type="caution">
    <text evidence="1">The sequence shown here is derived from an EMBL/GenBank/DDBJ whole genome shotgun (WGS) entry which is preliminary data.</text>
</comment>
<evidence type="ECO:0000313" key="2">
    <source>
        <dbReference type="Proteomes" id="UP001066276"/>
    </source>
</evidence>
<accession>A0AAV7P5C5</accession>
<protein>
    <submittedName>
        <fullName evidence="1">Uncharacterized protein</fullName>
    </submittedName>
</protein>
<gene>
    <name evidence="1" type="ORF">NDU88_009046</name>
</gene>
<sequence length="132" mass="14633">MDVRVQVVLEQEQELDPGWMREYRLCGSCTPFGCGSTERAGAGPSLDVRVQIVLEMGPSDCESIECARPGHHLDVRVQIVLELRTEALPKHFGRRRSSRQAAWRREPLRELRVAPAAQGDGVVPSAASLPVF</sequence>
<dbReference type="AlphaFoldDB" id="A0AAV7P5C5"/>
<dbReference type="Proteomes" id="UP001066276">
    <property type="component" value="Chromosome 8"/>
</dbReference>
<reference evidence="1" key="1">
    <citation type="journal article" date="2022" name="bioRxiv">
        <title>Sequencing and chromosome-scale assembly of the giantPleurodeles waltlgenome.</title>
        <authorList>
            <person name="Brown T."/>
            <person name="Elewa A."/>
            <person name="Iarovenko S."/>
            <person name="Subramanian E."/>
            <person name="Araus A.J."/>
            <person name="Petzold A."/>
            <person name="Susuki M."/>
            <person name="Suzuki K.-i.T."/>
            <person name="Hayashi T."/>
            <person name="Toyoda A."/>
            <person name="Oliveira C."/>
            <person name="Osipova E."/>
            <person name="Leigh N.D."/>
            <person name="Simon A."/>
            <person name="Yun M.H."/>
        </authorList>
    </citation>
    <scope>NUCLEOTIDE SEQUENCE</scope>
    <source>
        <strain evidence="1">20211129_DDA</strain>
        <tissue evidence="1">Liver</tissue>
    </source>
</reference>
<dbReference type="EMBL" id="JANPWB010000012">
    <property type="protein sequence ID" value="KAJ1120898.1"/>
    <property type="molecule type" value="Genomic_DNA"/>
</dbReference>
<keyword evidence="2" id="KW-1185">Reference proteome</keyword>
<proteinExistence type="predicted"/>